<reference evidence="8 9" key="1">
    <citation type="submission" date="2019-03" db="EMBL/GenBank/DDBJ databases">
        <title>Sequencing the genomes of 1000 actinobacteria strains.</title>
        <authorList>
            <person name="Klenk H.-P."/>
        </authorList>
    </citation>
    <scope>NUCLEOTIDE SEQUENCE [LARGE SCALE GENOMIC DNA]</scope>
    <source>
        <strain evidence="8 9">DSM 18936</strain>
    </source>
</reference>
<comment type="similarity">
    <text evidence="2">Belongs to the transpeptidase family.</text>
</comment>
<evidence type="ECO:0000256" key="4">
    <source>
        <dbReference type="SAM" id="MobiDB-lite"/>
    </source>
</evidence>
<keyword evidence="3 5" id="KW-0472">Membrane</keyword>
<keyword evidence="9" id="KW-1185">Reference proteome</keyword>
<feature type="domain" description="Penicillin-binding protein transpeptidase" evidence="6">
    <location>
        <begin position="287"/>
        <end position="604"/>
    </location>
</feature>
<name>A0A4R7HYM3_9ACTN</name>
<organism evidence="8 9">
    <name type="scientific">Ilumatobacter fluminis</name>
    <dbReference type="NCBI Taxonomy" id="467091"/>
    <lineage>
        <taxon>Bacteria</taxon>
        <taxon>Bacillati</taxon>
        <taxon>Actinomycetota</taxon>
        <taxon>Acidimicrobiia</taxon>
        <taxon>Acidimicrobiales</taxon>
        <taxon>Ilumatobacteraceae</taxon>
        <taxon>Ilumatobacter</taxon>
    </lineage>
</organism>
<dbReference type="OrthoDB" id="9789078at2"/>
<evidence type="ECO:0000259" key="6">
    <source>
        <dbReference type="Pfam" id="PF00905"/>
    </source>
</evidence>
<comment type="caution">
    <text evidence="8">The sequence shown here is derived from an EMBL/GenBank/DDBJ whole genome shotgun (WGS) entry which is preliminary data.</text>
</comment>
<feature type="compositionally biased region" description="Polar residues" evidence="4">
    <location>
        <begin position="1"/>
        <end position="10"/>
    </location>
</feature>
<dbReference type="PANTHER" id="PTHR30627:SF1">
    <property type="entry name" value="PEPTIDOGLYCAN D,D-TRANSPEPTIDASE FTSI"/>
    <property type="match status" value="1"/>
</dbReference>
<feature type="transmembrane region" description="Helical" evidence="5">
    <location>
        <begin position="52"/>
        <end position="68"/>
    </location>
</feature>
<dbReference type="Gene3D" id="3.40.710.10">
    <property type="entry name" value="DD-peptidase/beta-lactamase superfamily"/>
    <property type="match status" value="1"/>
</dbReference>
<dbReference type="Gene3D" id="1.10.150.770">
    <property type="match status" value="1"/>
</dbReference>
<dbReference type="Pfam" id="PF00905">
    <property type="entry name" value="Transpeptidase"/>
    <property type="match status" value="1"/>
</dbReference>
<dbReference type="Gene3D" id="3.30.450.330">
    <property type="match status" value="1"/>
</dbReference>
<dbReference type="SUPFAM" id="SSF56519">
    <property type="entry name" value="Penicillin binding protein dimerisation domain"/>
    <property type="match status" value="1"/>
</dbReference>
<accession>A0A4R7HYM3</accession>
<dbReference type="GO" id="GO:0008658">
    <property type="term" value="F:penicillin binding"/>
    <property type="evidence" value="ECO:0007669"/>
    <property type="project" value="InterPro"/>
</dbReference>
<dbReference type="InterPro" id="IPR005311">
    <property type="entry name" value="PBP_dimer"/>
</dbReference>
<dbReference type="InterPro" id="IPR036138">
    <property type="entry name" value="PBP_dimer_sf"/>
</dbReference>
<dbReference type="AlphaFoldDB" id="A0A4R7HYM3"/>
<dbReference type="PANTHER" id="PTHR30627">
    <property type="entry name" value="PEPTIDOGLYCAN D,D-TRANSPEPTIDASE"/>
    <property type="match status" value="1"/>
</dbReference>
<sequence length="626" mass="67604">MRFNEPSTAPSRLHRALAPQPRKKRRRNVVADQPAPKRRTDRFGFGSSAMRLRLLLLVLVLVLGYVLFRVGRIQSSDGESYRVAAADMWQRDRELPADRGTIFDRDGEELALSIPGYSISVNPKLVTNPDATASMLQGALGLDEDETNSLHQELIAQTKGFVYVERQVDQQTGEAIAELGINGINVDAEPIRVLPGGTTGWSVIGRTNIDGEGIAGLEAQYDELLTGQPGQLRKEVAPGGRSVAGSEEIIAEPVPGNDLILTIDRSIQFQAEEQLRKRVEEVSAKSGTIVIMDTDTGDLLAMASVDRNDDGVVEVTSGNFTAVNAYEPGSVAKVITIAAGLNEGSVDSQSTFVVPWRRQYADDLLKDSHQHPDELMTVEQILVESSNIGTIDVQESLGGGNWEAARETHWDYMRAFGLGEKTALDFPGESAGILKHWTDLWGSERVTVAYGQGLASTSIQLATAVNVIANDGTYVAPRLVQGVVGPDGTVTDADPSVTHEVLSTETAEEMQRMMRQVVCRGTGTRAQLGFDSFSVAGKTGTGLKSQPNGTYLNERGERVYYASFVGFFPAEDPQITILISIDEPPAGDINRFGGTAAAPVFAELAPTIVHEQGLQPPPEDQMIACS</sequence>
<gene>
    <name evidence="8" type="ORF">BDK89_1795</name>
</gene>
<evidence type="ECO:0000313" key="8">
    <source>
        <dbReference type="EMBL" id="TDT16211.1"/>
    </source>
</evidence>
<evidence type="ECO:0000256" key="2">
    <source>
        <dbReference type="ARBA" id="ARBA00007171"/>
    </source>
</evidence>
<keyword evidence="5" id="KW-0812">Transmembrane</keyword>
<dbReference type="Gene3D" id="3.90.1310.10">
    <property type="entry name" value="Penicillin-binding protein 2a (Domain 2)"/>
    <property type="match status" value="1"/>
</dbReference>
<evidence type="ECO:0000256" key="3">
    <source>
        <dbReference type="ARBA" id="ARBA00023136"/>
    </source>
</evidence>
<proteinExistence type="inferred from homology"/>
<dbReference type="EMBL" id="SOAU01000001">
    <property type="protein sequence ID" value="TDT16211.1"/>
    <property type="molecule type" value="Genomic_DNA"/>
</dbReference>
<dbReference type="GO" id="GO:0005886">
    <property type="term" value="C:plasma membrane"/>
    <property type="evidence" value="ECO:0007669"/>
    <property type="project" value="TreeGrafter"/>
</dbReference>
<dbReference type="Pfam" id="PF03717">
    <property type="entry name" value="PBP_dimer"/>
    <property type="match status" value="1"/>
</dbReference>
<feature type="domain" description="Penicillin-binding protein dimerisation" evidence="7">
    <location>
        <begin position="95"/>
        <end position="244"/>
    </location>
</feature>
<dbReference type="Proteomes" id="UP000294558">
    <property type="component" value="Unassembled WGS sequence"/>
</dbReference>
<dbReference type="InterPro" id="IPR001460">
    <property type="entry name" value="PCN-bd_Tpept"/>
</dbReference>
<dbReference type="InterPro" id="IPR050515">
    <property type="entry name" value="Beta-lactam/transpept"/>
</dbReference>
<comment type="subcellular location">
    <subcellularLocation>
        <location evidence="1">Membrane</location>
    </subcellularLocation>
</comment>
<dbReference type="RefSeq" id="WP_133868607.1">
    <property type="nucleotide sequence ID" value="NZ_JAVJPS010000012.1"/>
</dbReference>
<keyword evidence="5" id="KW-1133">Transmembrane helix</keyword>
<evidence type="ECO:0000313" key="9">
    <source>
        <dbReference type="Proteomes" id="UP000294558"/>
    </source>
</evidence>
<evidence type="ECO:0000256" key="5">
    <source>
        <dbReference type="SAM" id="Phobius"/>
    </source>
</evidence>
<dbReference type="SUPFAM" id="SSF56601">
    <property type="entry name" value="beta-lactamase/transpeptidase-like"/>
    <property type="match status" value="1"/>
</dbReference>
<dbReference type="GO" id="GO:0071555">
    <property type="term" value="P:cell wall organization"/>
    <property type="evidence" value="ECO:0007669"/>
    <property type="project" value="TreeGrafter"/>
</dbReference>
<evidence type="ECO:0000259" key="7">
    <source>
        <dbReference type="Pfam" id="PF03717"/>
    </source>
</evidence>
<feature type="region of interest" description="Disordered" evidence="4">
    <location>
        <begin position="1"/>
        <end position="42"/>
    </location>
</feature>
<evidence type="ECO:0000256" key="1">
    <source>
        <dbReference type="ARBA" id="ARBA00004370"/>
    </source>
</evidence>
<protein>
    <submittedName>
        <fullName evidence="8">Peptidoglycan synthetase FtsI</fullName>
    </submittedName>
</protein>
<dbReference type="InterPro" id="IPR012338">
    <property type="entry name" value="Beta-lactam/transpept-like"/>
</dbReference>